<dbReference type="PANTHER" id="PTHR22916:SF65">
    <property type="entry name" value="SLR1065 PROTEIN"/>
    <property type="match status" value="1"/>
</dbReference>
<organism evidence="2 3">
    <name type="scientific">Candidatus Curtissbacteria bacterium RIFCSPHIGHO2_12_FULL_38_9b</name>
    <dbReference type="NCBI Taxonomy" id="1797720"/>
    <lineage>
        <taxon>Bacteria</taxon>
        <taxon>Candidatus Curtissiibacteriota</taxon>
    </lineage>
</organism>
<dbReference type="Pfam" id="PF00535">
    <property type="entry name" value="Glycos_transf_2"/>
    <property type="match status" value="1"/>
</dbReference>
<dbReference type="Gene3D" id="3.90.550.10">
    <property type="entry name" value="Spore Coat Polysaccharide Biosynthesis Protein SpsA, Chain A"/>
    <property type="match status" value="1"/>
</dbReference>
<dbReference type="AlphaFoldDB" id="A0A1F5GWA2"/>
<gene>
    <name evidence="2" type="ORF">A3F02_00360</name>
</gene>
<comment type="caution">
    <text evidence="2">The sequence shown here is derived from an EMBL/GenBank/DDBJ whole genome shotgun (WGS) entry which is preliminary data.</text>
</comment>
<evidence type="ECO:0000313" key="2">
    <source>
        <dbReference type="EMBL" id="OGD96109.1"/>
    </source>
</evidence>
<dbReference type="InterPro" id="IPR029044">
    <property type="entry name" value="Nucleotide-diphossugar_trans"/>
</dbReference>
<dbReference type="Proteomes" id="UP000176666">
    <property type="component" value="Unassembled WGS sequence"/>
</dbReference>
<sequence length="259" mass="30780">MDKYLKISIITPSYNQDGFIKQTIDSVLRQRYPNLEYLIIDGGSTDNTIEILKGYDRQIRWVSEKDNGQSDAINKGMKMATGDILAYLNSDDVYLDQSLFAVNDFFQKHQSAKWAYGQCGIINENNQEIRKLITSYKNFWMRKYSYNKLLSINFINQPATFWRREIMEEFGLFNEKEHLVMDYEYWLRIGQKFPAGFISQYLADFRMHSQSKSFQRFKKQFQDELRVAKKYSPRQWPIACHYLNYASILVGYKILQKLS</sequence>
<dbReference type="EMBL" id="MFBJ01000033">
    <property type="protein sequence ID" value="OGD96109.1"/>
    <property type="molecule type" value="Genomic_DNA"/>
</dbReference>
<name>A0A1F5GWA2_9BACT</name>
<dbReference type="CDD" id="cd06433">
    <property type="entry name" value="GT_2_WfgS_like"/>
    <property type="match status" value="1"/>
</dbReference>
<evidence type="ECO:0000313" key="3">
    <source>
        <dbReference type="Proteomes" id="UP000176666"/>
    </source>
</evidence>
<proteinExistence type="predicted"/>
<protein>
    <recommendedName>
        <fullName evidence="1">Glycosyltransferase 2-like domain-containing protein</fullName>
    </recommendedName>
</protein>
<evidence type="ECO:0000259" key="1">
    <source>
        <dbReference type="Pfam" id="PF00535"/>
    </source>
</evidence>
<reference evidence="2 3" key="1">
    <citation type="journal article" date="2016" name="Nat. Commun.">
        <title>Thousands of microbial genomes shed light on interconnected biogeochemical processes in an aquifer system.</title>
        <authorList>
            <person name="Anantharaman K."/>
            <person name="Brown C.T."/>
            <person name="Hug L.A."/>
            <person name="Sharon I."/>
            <person name="Castelle C.J."/>
            <person name="Probst A.J."/>
            <person name="Thomas B.C."/>
            <person name="Singh A."/>
            <person name="Wilkins M.J."/>
            <person name="Karaoz U."/>
            <person name="Brodie E.L."/>
            <person name="Williams K.H."/>
            <person name="Hubbard S.S."/>
            <person name="Banfield J.F."/>
        </authorList>
    </citation>
    <scope>NUCLEOTIDE SEQUENCE [LARGE SCALE GENOMIC DNA]</scope>
</reference>
<accession>A0A1F5GWA2</accession>
<feature type="domain" description="Glycosyltransferase 2-like" evidence="1">
    <location>
        <begin position="8"/>
        <end position="169"/>
    </location>
</feature>
<dbReference type="PANTHER" id="PTHR22916">
    <property type="entry name" value="GLYCOSYLTRANSFERASE"/>
    <property type="match status" value="1"/>
</dbReference>
<dbReference type="SUPFAM" id="SSF53448">
    <property type="entry name" value="Nucleotide-diphospho-sugar transferases"/>
    <property type="match status" value="1"/>
</dbReference>
<dbReference type="InterPro" id="IPR001173">
    <property type="entry name" value="Glyco_trans_2-like"/>
</dbReference>